<dbReference type="GO" id="GO:0009103">
    <property type="term" value="P:lipopolysaccharide biosynthetic process"/>
    <property type="evidence" value="ECO:0007669"/>
    <property type="project" value="UniProtKB-ARBA"/>
</dbReference>
<comment type="subcellular location">
    <subcellularLocation>
        <location evidence="1">Cell membrane</location>
        <topology evidence="1">Multi-pass membrane protein</topology>
    </subcellularLocation>
</comment>
<dbReference type="EMBL" id="UNSC01000001">
    <property type="protein sequence ID" value="SZD71281.1"/>
    <property type="molecule type" value="Genomic_DNA"/>
</dbReference>
<keyword evidence="3 10" id="KW-0328">Glycosyltransferase</keyword>
<feature type="transmembrane region" description="Helical" evidence="8">
    <location>
        <begin position="257"/>
        <end position="281"/>
    </location>
</feature>
<keyword evidence="4 10" id="KW-0808">Transferase</keyword>
<evidence type="ECO:0000256" key="6">
    <source>
        <dbReference type="ARBA" id="ARBA00022989"/>
    </source>
</evidence>
<dbReference type="GO" id="GO:0005886">
    <property type="term" value="C:plasma membrane"/>
    <property type="evidence" value="ECO:0007669"/>
    <property type="project" value="UniProtKB-SubCell"/>
</dbReference>
<feature type="transmembrane region" description="Helical" evidence="8">
    <location>
        <begin position="346"/>
        <end position="370"/>
    </location>
</feature>
<dbReference type="PANTHER" id="PTHR33908">
    <property type="entry name" value="MANNOSYLTRANSFERASE YKCB-RELATED"/>
    <property type="match status" value="1"/>
</dbReference>
<proteinExistence type="predicted"/>
<organism evidence="10 11">
    <name type="scientific">Candidatus Ornithobacterium hominis</name>
    <dbReference type="NCBI Taxonomy" id="2497989"/>
    <lineage>
        <taxon>Bacteria</taxon>
        <taxon>Pseudomonadati</taxon>
        <taxon>Bacteroidota</taxon>
        <taxon>Flavobacteriia</taxon>
        <taxon>Flavobacteriales</taxon>
        <taxon>Weeksellaceae</taxon>
        <taxon>Ornithobacterium</taxon>
    </lineage>
</organism>
<evidence type="ECO:0000256" key="3">
    <source>
        <dbReference type="ARBA" id="ARBA00022676"/>
    </source>
</evidence>
<dbReference type="InterPro" id="IPR038731">
    <property type="entry name" value="RgtA/B/C-like"/>
</dbReference>
<evidence type="ECO:0000256" key="2">
    <source>
        <dbReference type="ARBA" id="ARBA00022475"/>
    </source>
</evidence>
<dbReference type="GO" id="GO:0006493">
    <property type="term" value="P:protein O-linked glycosylation"/>
    <property type="evidence" value="ECO:0007669"/>
    <property type="project" value="InterPro"/>
</dbReference>
<dbReference type="EC" id="2.4.2.43" evidence="10"/>
<evidence type="ECO:0000256" key="5">
    <source>
        <dbReference type="ARBA" id="ARBA00022692"/>
    </source>
</evidence>
<feature type="transmembrane region" description="Helical" evidence="8">
    <location>
        <begin position="293"/>
        <end position="310"/>
    </location>
</feature>
<reference evidence="10 11" key="1">
    <citation type="submission" date="2018-09" db="EMBL/GenBank/DDBJ databases">
        <authorList>
            <consortium name="Pathogen Informatics"/>
        </authorList>
    </citation>
    <scope>NUCLEOTIDE SEQUENCE [LARGE SCALE GENOMIC DNA]</scope>
    <source>
        <strain evidence="10 11">OH-22767</strain>
    </source>
</reference>
<keyword evidence="6 8" id="KW-1133">Transmembrane helix</keyword>
<dbReference type="GO" id="GO:0010041">
    <property type="term" value="P:response to iron(III) ion"/>
    <property type="evidence" value="ECO:0007669"/>
    <property type="project" value="TreeGrafter"/>
</dbReference>
<evidence type="ECO:0000256" key="4">
    <source>
        <dbReference type="ARBA" id="ARBA00022679"/>
    </source>
</evidence>
<evidence type="ECO:0000259" key="9">
    <source>
        <dbReference type="Pfam" id="PF13231"/>
    </source>
</evidence>
<dbReference type="OrthoDB" id="9792789at2"/>
<feature type="transmembrane region" description="Helical" evidence="8">
    <location>
        <begin position="139"/>
        <end position="155"/>
    </location>
</feature>
<protein>
    <submittedName>
        <fullName evidence="10">Undecaprenyl phosphate-alpha-4-amino-4-deoxy-L-arabinose arabinosyl transferase</fullName>
        <ecNumber evidence="10">2.4.2.43</ecNumber>
    </submittedName>
</protein>
<gene>
    <name evidence="10" type="primary">arnT</name>
    <name evidence="10" type="ORF">SAMEA104719789_00377</name>
</gene>
<dbReference type="PANTHER" id="PTHR33908:SF3">
    <property type="entry name" value="UNDECAPRENYL PHOSPHATE-ALPHA-4-AMINO-4-DEOXY-L-ARABINOSE ARABINOSYL TRANSFERASE"/>
    <property type="match status" value="1"/>
</dbReference>
<dbReference type="Pfam" id="PF13231">
    <property type="entry name" value="PMT_2"/>
    <property type="match status" value="1"/>
</dbReference>
<sequence>MSKPYQAHALPLILFTIIAFLCFANLGGYPISILDEAKNTEAAREMLVNQSLVPTFNQKLRVDKPPLHYFFMQLGYSIFGVNAFGARFFSAFLGLLLGIFMFYFTKKHAGKSTAITSLVVLFSSFFWLNEFHLAVPDPYLIFFLSIGWASFYNFYKTGKTRDWWLFYGSIGLASLAKGPIAILMTGLIALLFFLSLKKNFWKNLTRFQPIWGGIIVLLIASPWFIYVHQATGGAFTEGFFIKHNFQRFSSKMEGHGGTFLLTIVFVFLGLFPLGMFIPQGIFHAYKYYRKDDFITFCGILSLTIILFFCISSTRLPNYTLPAIPFLAILVAAFFKEQIYLKSYARWSFYLSTCIISLVTLAIPAAVIFIFQDEKIPYLSFILLSVVALASIFLSWAALHKHQYQKYIWSISGGWAVISLILFWGVFTPLWQMSPVYKAKKIIQSHQVVGVYQNFDPAFTIQNQRTFPVFQSLEEIHNFTEVYPQAIFITRDRNISSDSLERSGFEFLMNEKSLFENYSSLIFKKNF</sequence>
<dbReference type="GO" id="GO:0103015">
    <property type="term" value="F:4-amino-4-deoxy-L-arabinose transferase activity"/>
    <property type="evidence" value="ECO:0007669"/>
    <property type="project" value="UniProtKB-EC"/>
</dbReference>
<feature type="transmembrane region" description="Helical" evidence="8">
    <location>
        <begin position="410"/>
        <end position="430"/>
    </location>
</feature>
<feature type="transmembrane region" description="Helical" evidence="8">
    <location>
        <begin position="74"/>
        <end position="102"/>
    </location>
</feature>
<keyword evidence="11" id="KW-1185">Reference proteome</keyword>
<evidence type="ECO:0000256" key="7">
    <source>
        <dbReference type="ARBA" id="ARBA00023136"/>
    </source>
</evidence>
<feature type="transmembrane region" description="Helical" evidence="8">
    <location>
        <begin position="214"/>
        <end position="236"/>
    </location>
</feature>
<dbReference type="RefSeq" id="WP_119058891.1">
    <property type="nucleotide sequence ID" value="NZ_UNSC01000001.1"/>
</dbReference>
<feature type="transmembrane region" description="Helical" evidence="8">
    <location>
        <begin position="317"/>
        <end position="334"/>
    </location>
</feature>
<dbReference type="GO" id="GO:0000030">
    <property type="term" value="F:mannosyltransferase activity"/>
    <property type="evidence" value="ECO:0007669"/>
    <property type="project" value="InterPro"/>
</dbReference>
<keyword evidence="7 8" id="KW-0472">Membrane</keyword>
<evidence type="ECO:0000313" key="10">
    <source>
        <dbReference type="EMBL" id="SZD71281.1"/>
    </source>
</evidence>
<feature type="transmembrane region" description="Helical" evidence="8">
    <location>
        <begin position="377"/>
        <end position="398"/>
    </location>
</feature>
<dbReference type="Proteomes" id="UP000262142">
    <property type="component" value="Unassembled WGS sequence"/>
</dbReference>
<feature type="transmembrane region" description="Helical" evidence="8">
    <location>
        <begin position="109"/>
        <end position="127"/>
    </location>
</feature>
<accession>A0A383TWK1</accession>
<evidence type="ECO:0000256" key="1">
    <source>
        <dbReference type="ARBA" id="ARBA00004651"/>
    </source>
</evidence>
<name>A0A383TWK1_9FLAO</name>
<keyword evidence="5 8" id="KW-0812">Transmembrane</keyword>
<evidence type="ECO:0000313" key="11">
    <source>
        <dbReference type="Proteomes" id="UP000262142"/>
    </source>
</evidence>
<feature type="domain" description="Glycosyltransferase RgtA/B/C/D-like" evidence="9">
    <location>
        <begin position="63"/>
        <end position="226"/>
    </location>
</feature>
<feature type="transmembrane region" description="Helical" evidence="8">
    <location>
        <begin position="164"/>
        <end position="194"/>
    </location>
</feature>
<feature type="transmembrane region" description="Helical" evidence="8">
    <location>
        <begin position="12"/>
        <end position="31"/>
    </location>
</feature>
<dbReference type="AlphaFoldDB" id="A0A383TWK1"/>
<keyword evidence="2" id="KW-1003">Cell membrane</keyword>
<evidence type="ECO:0000256" key="8">
    <source>
        <dbReference type="SAM" id="Phobius"/>
    </source>
</evidence>
<dbReference type="InterPro" id="IPR050297">
    <property type="entry name" value="LipidA_mod_glycosyltrf_83"/>
</dbReference>